<dbReference type="SUPFAM" id="SSF82866">
    <property type="entry name" value="Multidrug efflux transporter AcrB transmembrane domain"/>
    <property type="match status" value="2"/>
</dbReference>
<feature type="transmembrane region" description="Helical" evidence="9">
    <location>
        <begin position="581"/>
        <end position="598"/>
    </location>
</feature>
<feature type="domain" description="Protein translocase subunit SecDF P1" evidence="13">
    <location>
        <begin position="57"/>
        <end position="113"/>
    </location>
</feature>
<keyword evidence="8 9" id="KW-0472">Membrane</keyword>
<feature type="transmembrane region" description="Helical" evidence="9">
    <location>
        <begin position="402"/>
        <end position="422"/>
    </location>
</feature>
<evidence type="ECO:0000256" key="11">
    <source>
        <dbReference type="SAM" id="MobiDB-lite"/>
    </source>
</evidence>
<dbReference type="RefSeq" id="WP_344607582.1">
    <property type="nucleotide sequence ID" value="NZ_BAAAHE010000037.1"/>
</dbReference>
<feature type="transmembrane region" description="Helical" evidence="9">
    <location>
        <begin position="466"/>
        <end position="485"/>
    </location>
</feature>
<evidence type="ECO:0000256" key="9">
    <source>
        <dbReference type="HAMAP-Rule" id="MF_01463"/>
    </source>
</evidence>
<dbReference type="InterPro" id="IPR022645">
    <property type="entry name" value="SecD/SecF_bac"/>
</dbReference>
<dbReference type="InterPro" id="IPR005791">
    <property type="entry name" value="SecD"/>
</dbReference>
<name>A0ABN1H6E0_9ACTN</name>
<dbReference type="NCBIfam" id="NF009583">
    <property type="entry name" value="PRK13024.1-3"/>
    <property type="match status" value="1"/>
</dbReference>
<comment type="similarity">
    <text evidence="10">Belongs to the SecD/SecF family. SecF subfamily.</text>
</comment>
<comment type="similarity">
    <text evidence="9">Belongs to the SecD/SecF family. SecD subfamily.</text>
</comment>
<feature type="transmembrane region" description="Helical" evidence="9">
    <location>
        <begin position="605"/>
        <end position="626"/>
    </location>
</feature>
<dbReference type="InterPro" id="IPR055344">
    <property type="entry name" value="SecD_SecF_C_bact"/>
</dbReference>
<dbReference type="Gene3D" id="3.30.1360.200">
    <property type="match status" value="1"/>
</dbReference>
<sequence>MRARQIRALISLLVLAGSLFAVFTMDAKLGLDLKGGTQVVLETKDSDEVKANRESTDKALEVLRRRVDALGVAEPSIARSGDRRIIVELPGLQEPAEAAKVLGRTAQLTFHPVLGDGPAAGPGADKPAEGERELVDEDGLPIRIGKAALTGSGVGGADAGYDLTMGGWYVTVDFRGSGEGEWKKLTGTAACNPVGDPTRRIAIVLDQEVISSPQVDPSVGCDVGIGGGSTQITGSFTEDGAKDLSALISGGALPVPVEIIEQRTVGPTLGQAAIDASRNAAIIGIILTGLFIVLVYRFFGFLATIALASYALISFAALLVLGATLTLPGLAGFVLAIGMAIDANVLVFERAREEYEGPARKNLRTAMNTGYNKAWTAIIDSNVTTLLAAGLLFYFASGPVRGFGVTLSIGVIASMVSALIVARSLTELAANRPALRRRAAVTGIASTGRVRDWIVKKNPDLMARRTLWLSISAVLVVVAIAGIVVRGLNLGIEFTGGRLVEYSTSTPLDPEVAREKVSGVGFPRAIVQSSGEDDITVRASDVSNEDELKIREALSEVGGEVTKLRDELIGPSLGKELRNKAIIALVIALLAQMIYLGIRFRWTFGAAAVAAMFHDVLLVTGAFAWFGRPVDGVFLAAALTIVGLSVNDSVVVFDRVREMWADNPKMPFARICNLATLQTVPRTVNTGLGAMFILAALAVLGGDSLMDFAIALLLGLIVGTLSSVFTATPLAILLQARSNTPPPEPRKPRDKRERERTGDGAVI</sequence>
<evidence type="ECO:0000256" key="2">
    <source>
        <dbReference type="ARBA" id="ARBA00022448"/>
    </source>
</evidence>
<dbReference type="PRINTS" id="PR01755">
    <property type="entry name" value="SECFTRNLCASE"/>
</dbReference>
<feature type="transmembrane region" description="Helical" evidence="9">
    <location>
        <begin position="684"/>
        <end position="702"/>
    </location>
</feature>
<feature type="transmembrane region" description="Helical" evidence="9">
    <location>
        <begin position="374"/>
        <end position="396"/>
    </location>
</feature>
<dbReference type="NCBIfam" id="TIGR00966">
    <property type="entry name" value="transloc_SecF"/>
    <property type="match status" value="1"/>
</dbReference>
<dbReference type="InterPro" id="IPR054384">
    <property type="entry name" value="SecDF_P1_head"/>
</dbReference>
<dbReference type="InterPro" id="IPR005665">
    <property type="entry name" value="SecF_bac"/>
</dbReference>
<dbReference type="Proteomes" id="UP001500957">
    <property type="component" value="Unassembled WGS sequence"/>
</dbReference>
<evidence type="ECO:0000256" key="5">
    <source>
        <dbReference type="ARBA" id="ARBA00022927"/>
    </source>
</evidence>
<keyword evidence="2 9" id="KW-0813">Transport</keyword>
<evidence type="ECO:0000256" key="6">
    <source>
        <dbReference type="ARBA" id="ARBA00022989"/>
    </source>
</evidence>
<dbReference type="InterPro" id="IPR022813">
    <property type="entry name" value="SecD/SecF_arch_bac"/>
</dbReference>
<feature type="transmembrane region" description="Helical" evidence="9">
    <location>
        <begin position="708"/>
        <end position="734"/>
    </location>
</feature>
<evidence type="ECO:0000256" key="4">
    <source>
        <dbReference type="ARBA" id="ARBA00022692"/>
    </source>
</evidence>
<proteinExistence type="inferred from homology"/>
<feature type="transmembrane region" description="Helical" evidence="9">
    <location>
        <begin position="330"/>
        <end position="348"/>
    </location>
</feature>
<dbReference type="NCBIfam" id="TIGR00916">
    <property type="entry name" value="2A0604s01"/>
    <property type="match status" value="1"/>
</dbReference>
<evidence type="ECO:0000259" key="12">
    <source>
        <dbReference type="Pfam" id="PF02355"/>
    </source>
</evidence>
<dbReference type="Pfam" id="PF21760">
    <property type="entry name" value="SecD_1st"/>
    <property type="match status" value="1"/>
</dbReference>
<evidence type="ECO:0000256" key="8">
    <source>
        <dbReference type="ARBA" id="ARBA00023136"/>
    </source>
</evidence>
<keyword evidence="6 9" id="KW-1133">Transmembrane helix</keyword>
<comment type="function">
    <text evidence="9">Part of the Sec protein translocase complex. Interacts with the SecYEG preprotein conducting channel. SecDF uses the proton motive force (PMF) to complete protein translocation after the ATP-dependent function of SecA.</text>
</comment>
<feature type="domain" description="SecDF P1 head subdomain" evidence="14">
    <location>
        <begin position="138"/>
        <end position="255"/>
    </location>
</feature>
<dbReference type="HAMAP" id="MF_01464_B">
    <property type="entry name" value="SecF_B"/>
    <property type="match status" value="1"/>
</dbReference>
<dbReference type="PANTHER" id="PTHR30081:SF1">
    <property type="entry name" value="PROTEIN TRANSLOCASE SUBUNIT SECD"/>
    <property type="match status" value="1"/>
</dbReference>
<evidence type="ECO:0000259" key="14">
    <source>
        <dbReference type="Pfam" id="PF22599"/>
    </source>
</evidence>
<dbReference type="InterPro" id="IPR022646">
    <property type="entry name" value="SecD/SecF_CS"/>
</dbReference>
<dbReference type="Gene3D" id="3.30.70.3400">
    <property type="match status" value="1"/>
</dbReference>
<keyword evidence="4 9" id="KW-0812">Transmembrane</keyword>
<comment type="caution">
    <text evidence="15">The sequence shown here is derived from an EMBL/GenBank/DDBJ whole genome shotgun (WGS) entry which is preliminary data.</text>
</comment>
<comment type="caution">
    <text evidence="9">Lacks conserved residue(s) required for the propagation of feature annotation.</text>
</comment>
<evidence type="ECO:0000256" key="1">
    <source>
        <dbReference type="ARBA" id="ARBA00004651"/>
    </source>
</evidence>
<evidence type="ECO:0000259" key="13">
    <source>
        <dbReference type="Pfam" id="PF21760"/>
    </source>
</evidence>
<feature type="region of interest" description="Disordered" evidence="11">
    <location>
        <begin position="736"/>
        <end position="763"/>
    </location>
</feature>
<keyword evidence="7 9" id="KW-0811">Translocation</keyword>
<gene>
    <name evidence="15" type="primary">secD_2</name>
    <name evidence="9" type="synonym">secD</name>
    <name evidence="10" type="synonym">secF</name>
    <name evidence="15" type="ORF">GCM10009547_37560</name>
</gene>
<feature type="domain" description="Protein export membrane protein SecD/SecF C-terminal" evidence="12">
    <location>
        <begin position="551"/>
        <end position="735"/>
    </location>
</feature>
<keyword evidence="5 9" id="KW-0653">Protein transport</keyword>
<dbReference type="Pfam" id="PF07549">
    <property type="entry name" value="Sec_GG"/>
    <property type="match status" value="2"/>
</dbReference>
<evidence type="ECO:0000256" key="10">
    <source>
        <dbReference type="HAMAP-Rule" id="MF_01464"/>
    </source>
</evidence>
<dbReference type="Pfam" id="PF02355">
    <property type="entry name" value="SecD_SecF_C"/>
    <property type="match status" value="2"/>
</dbReference>
<keyword evidence="3 9" id="KW-1003">Cell membrane</keyword>
<reference evidence="15 16" key="1">
    <citation type="journal article" date="2019" name="Int. J. Syst. Evol. Microbiol.">
        <title>The Global Catalogue of Microorganisms (GCM) 10K type strain sequencing project: providing services to taxonomists for standard genome sequencing and annotation.</title>
        <authorList>
            <consortium name="The Broad Institute Genomics Platform"/>
            <consortium name="The Broad Institute Genome Sequencing Center for Infectious Disease"/>
            <person name="Wu L."/>
            <person name="Ma J."/>
        </authorList>
    </citation>
    <scope>NUCLEOTIDE SEQUENCE [LARGE SCALE GENOMIC DNA]</scope>
    <source>
        <strain evidence="15 16">JCM 10671</strain>
    </source>
</reference>
<feature type="transmembrane region" description="Helical" evidence="9">
    <location>
        <begin position="306"/>
        <end position="324"/>
    </location>
</feature>
<protein>
    <recommendedName>
        <fullName evidence="9 10">Multifunctional fusion protein</fullName>
    </recommendedName>
    <domain>
        <recommendedName>
            <fullName evidence="9">Protein translocase subunit SecD</fullName>
        </recommendedName>
    </domain>
    <domain>
        <recommendedName>
            <fullName evidence="10">Protein-export membrane protein SecF</fullName>
        </recommendedName>
    </domain>
</protein>
<feature type="transmembrane region" description="Helical" evidence="9">
    <location>
        <begin position="632"/>
        <end position="653"/>
    </location>
</feature>
<evidence type="ECO:0000313" key="15">
    <source>
        <dbReference type="EMBL" id="GAA0630275.1"/>
    </source>
</evidence>
<comment type="subunit">
    <text evidence="10">Forms a complex with SecD. Part of the essential Sec protein translocation apparatus which comprises SecA, SecYEG and auxiliary proteins SecDF. Other proteins may also be involved.</text>
</comment>
<dbReference type="InterPro" id="IPR048631">
    <property type="entry name" value="SecD_1st"/>
</dbReference>
<dbReference type="InterPro" id="IPR048634">
    <property type="entry name" value="SecD_SecF_C"/>
</dbReference>
<dbReference type="Pfam" id="PF22599">
    <property type="entry name" value="SecDF_P1_head"/>
    <property type="match status" value="1"/>
</dbReference>
<comment type="subcellular location">
    <subcellularLocation>
        <location evidence="1 9">Cell membrane</location>
        <topology evidence="1 9">Multi-pass membrane protein</topology>
    </subcellularLocation>
</comment>
<evidence type="ECO:0000313" key="16">
    <source>
        <dbReference type="Proteomes" id="UP001500957"/>
    </source>
</evidence>
<comment type="subunit">
    <text evidence="9">Forms a complex with SecF. Part of the essential Sec protein translocation apparatus which comprises SecA, SecYEG and auxiliary proteins SecDF. Other proteins may also be involved.</text>
</comment>
<evidence type="ECO:0000256" key="3">
    <source>
        <dbReference type="ARBA" id="ARBA00022475"/>
    </source>
</evidence>
<dbReference type="Gene3D" id="1.20.1640.10">
    <property type="entry name" value="Multidrug efflux transporter AcrB transmembrane domain"/>
    <property type="match status" value="2"/>
</dbReference>
<feature type="domain" description="Protein export membrane protein SecD/SecF C-terminal" evidence="12">
    <location>
        <begin position="257"/>
        <end position="427"/>
    </location>
</feature>
<dbReference type="NCBIfam" id="TIGR01129">
    <property type="entry name" value="secD"/>
    <property type="match status" value="1"/>
</dbReference>
<organism evidence="15 16">
    <name type="scientific">Sporichthya brevicatena</name>
    <dbReference type="NCBI Taxonomy" id="171442"/>
    <lineage>
        <taxon>Bacteria</taxon>
        <taxon>Bacillati</taxon>
        <taxon>Actinomycetota</taxon>
        <taxon>Actinomycetes</taxon>
        <taxon>Sporichthyales</taxon>
        <taxon>Sporichthyaceae</taxon>
        <taxon>Sporichthya</taxon>
    </lineage>
</organism>
<keyword evidence="16" id="KW-1185">Reference proteome</keyword>
<dbReference type="PANTHER" id="PTHR30081">
    <property type="entry name" value="PROTEIN-EXPORT MEMBRANE PROTEIN SEC"/>
    <property type="match status" value="1"/>
</dbReference>
<accession>A0ABN1H6E0</accession>
<feature type="compositionally biased region" description="Basic and acidic residues" evidence="11">
    <location>
        <begin position="744"/>
        <end position="763"/>
    </location>
</feature>
<dbReference type="EMBL" id="BAAAHE010000037">
    <property type="protein sequence ID" value="GAA0630275.1"/>
    <property type="molecule type" value="Genomic_DNA"/>
</dbReference>
<evidence type="ECO:0000256" key="7">
    <source>
        <dbReference type="ARBA" id="ARBA00023010"/>
    </source>
</evidence>
<feature type="transmembrane region" description="Helical" evidence="9">
    <location>
        <begin position="280"/>
        <end position="299"/>
    </location>
</feature>
<dbReference type="HAMAP" id="MF_01463_B">
    <property type="entry name" value="SecD_B"/>
    <property type="match status" value="1"/>
</dbReference>